<evidence type="ECO:0000256" key="1">
    <source>
        <dbReference type="SAM" id="MobiDB-lite"/>
    </source>
</evidence>
<dbReference type="InterPro" id="IPR008979">
    <property type="entry name" value="Galactose-bd-like_sf"/>
</dbReference>
<dbReference type="GO" id="GO:0005929">
    <property type="term" value="C:cilium"/>
    <property type="evidence" value="ECO:0007669"/>
    <property type="project" value="TreeGrafter"/>
</dbReference>
<dbReference type="GeneID" id="113217417"/>
<organism evidence="2 3">
    <name type="scientific">Frankliniella occidentalis</name>
    <name type="common">Western flower thrips</name>
    <name type="synonym">Euthrips occidentalis</name>
    <dbReference type="NCBI Taxonomy" id="133901"/>
    <lineage>
        <taxon>Eukaryota</taxon>
        <taxon>Metazoa</taxon>
        <taxon>Ecdysozoa</taxon>
        <taxon>Arthropoda</taxon>
        <taxon>Hexapoda</taxon>
        <taxon>Insecta</taxon>
        <taxon>Pterygota</taxon>
        <taxon>Neoptera</taxon>
        <taxon>Paraneoptera</taxon>
        <taxon>Thysanoptera</taxon>
        <taxon>Terebrantia</taxon>
        <taxon>Thripoidea</taxon>
        <taxon>Thripidae</taxon>
        <taxon>Frankliniella</taxon>
    </lineage>
</organism>
<dbReference type="RefSeq" id="XP_052125871.1">
    <property type="nucleotide sequence ID" value="XM_052269911.1"/>
</dbReference>
<keyword evidence="2" id="KW-1185">Reference proteome</keyword>
<accession>A0A9C6U5V8</accession>
<dbReference type="Gene3D" id="2.60.120.260">
    <property type="entry name" value="Galactose-binding domain-like"/>
    <property type="match status" value="1"/>
</dbReference>
<sequence>MSDQELALESTGCLVSYSSCGHEDVAASKNIIDGSRGTFWATTGLYPHSFIITFPKTITLNSITIRSYCVRSMLIEKCSGDLSSGFETLQNLDILLTDLHHQVTKVDLDATTAKHLRFTIKNGFQEFCAIYKNIFWSKKPAGRSLRQAFMISGETSFPPNLLFHTDSVTNMILIMTPHRDIFATMYKFYKRGCQDATPLPPPFSLPPLLLFLLSNTISTVHKTLTRSTCSHATRSRGPLPPQPLVSWSPFLPVLQATYRVLYKRHRCGQVCLPALPIRRHSPLGRQTRSHLCLLCNTWYTAPPSPPPPHPAPFPWRGAGDRRRRADAARSCAQKVSTLTPVSV</sequence>
<dbReference type="GO" id="GO:0042073">
    <property type="term" value="P:intraciliary transport"/>
    <property type="evidence" value="ECO:0007669"/>
    <property type="project" value="InterPro"/>
</dbReference>
<evidence type="ECO:0000313" key="2">
    <source>
        <dbReference type="Proteomes" id="UP000504606"/>
    </source>
</evidence>
<protein>
    <submittedName>
        <fullName evidence="3">Uncharacterized protein LOC113217417 isoform X1</fullName>
    </submittedName>
</protein>
<dbReference type="InterPro" id="IPR033558">
    <property type="entry name" value="IFT25"/>
</dbReference>
<feature type="region of interest" description="Disordered" evidence="1">
    <location>
        <begin position="305"/>
        <end position="343"/>
    </location>
</feature>
<dbReference type="SUPFAM" id="SSF49785">
    <property type="entry name" value="Galactose-binding domain-like"/>
    <property type="match status" value="1"/>
</dbReference>
<dbReference type="OrthoDB" id="271080at2759"/>
<proteinExistence type="predicted"/>
<dbReference type="AlphaFoldDB" id="A0A9C6U5V8"/>
<name>A0A9C6U5V8_FRAOC</name>
<dbReference type="PANTHER" id="PTHR33906">
    <property type="entry name" value="INTRAFLAGELLAR TRANSPORT PROTEIN 25 HOMOLOG"/>
    <property type="match status" value="1"/>
</dbReference>
<gene>
    <name evidence="3" type="primary">LOC113217417</name>
</gene>
<dbReference type="GO" id="GO:0030992">
    <property type="term" value="C:intraciliary transport particle B"/>
    <property type="evidence" value="ECO:0007669"/>
    <property type="project" value="InterPro"/>
</dbReference>
<feature type="compositionally biased region" description="Polar residues" evidence="1">
    <location>
        <begin position="333"/>
        <end position="343"/>
    </location>
</feature>
<dbReference type="PANTHER" id="PTHR33906:SF1">
    <property type="entry name" value="INTRAFLAGELLAR TRANSPORT PROTEIN 25 HOMOLOG"/>
    <property type="match status" value="1"/>
</dbReference>
<reference evidence="3" key="1">
    <citation type="submission" date="2025-08" db="UniProtKB">
        <authorList>
            <consortium name="RefSeq"/>
        </authorList>
    </citation>
    <scope>IDENTIFICATION</scope>
    <source>
        <tissue evidence="3">Whole organism</tissue>
    </source>
</reference>
<dbReference type="Proteomes" id="UP000504606">
    <property type="component" value="Unplaced"/>
</dbReference>
<feature type="compositionally biased region" description="Basic and acidic residues" evidence="1">
    <location>
        <begin position="318"/>
        <end position="327"/>
    </location>
</feature>
<dbReference type="KEGG" id="foc:113217417"/>
<evidence type="ECO:0000313" key="3">
    <source>
        <dbReference type="RefSeq" id="XP_052125871.1"/>
    </source>
</evidence>